<dbReference type="InterPro" id="IPR057224">
    <property type="entry name" value="DUF7902"/>
</dbReference>
<evidence type="ECO:0000259" key="1">
    <source>
        <dbReference type="Pfam" id="PF00004"/>
    </source>
</evidence>
<protein>
    <submittedName>
        <fullName evidence="4">DNA repair protein</fullName>
    </submittedName>
</protein>
<organism evidence="4 5">
    <name type="scientific">Xenorhabdus stockiae</name>
    <dbReference type="NCBI Taxonomy" id="351614"/>
    <lineage>
        <taxon>Bacteria</taxon>
        <taxon>Pseudomonadati</taxon>
        <taxon>Pseudomonadota</taxon>
        <taxon>Gammaproteobacteria</taxon>
        <taxon>Enterobacterales</taxon>
        <taxon>Morganellaceae</taxon>
        <taxon>Xenorhabdus</taxon>
    </lineage>
</organism>
<name>A0A2D0KRT9_9GAMM</name>
<proteinExistence type="predicted"/>
<keyword evidence="5" id="KW-1185">Reference proteome</keyword>
<comment type="caution">
    <text evidence="4">The sequence shown here is derived from an EMBL/GenBank/DDBJ whole genome shotgun (WGS) entry which is preliminary data.</text>
</comment>
<evidence type="ECO:0000259" key="2">
    <source>
        <dbReference type="Pfam" id="PF12458"/>
    </source>
</evidence>
<dbReference type="Pfam" id="PF12458">
    <property type="entry name" value="DUF3686"/>
    <property type="match status" value="1"/>
</dbReference>
<reference evidence="4 5" key="1">
    <citation type="journal article" date="2017" name="Nat. Microbiol.">
        <title>Natural product diversity associated with the nematode symbionts Photorhabdus and Xenorhabdus.</title>
        <authorList>
            <person name="Tobias N.J."/>
            <person name="Wolff H."/>
            <person name="Djahanschiri B."/>
            <person name="Grundmann F."/>
            <person name="Kronenwerth M."/>
            <person name="Shi Y.M."/>
            <person name="Simonyi S."/>
            <person name="Grun P."/>
            <person name="Shapiro-Ilan D."/>
            <person name="Pidot S.J."/>
            <person name="Stinear T.P."/>
            <person name="Ebersberger I."/>
            <person name="Bode H.B."/>
        </authorList>
    </citation>
    <scope>NUCLEOTIDE SEQUENCE [LARGE SCALE GENOMIC DNA]</scope>
    <source>
        <strain evidence="4 5">DSM 17904</strain>
    </source>
</reference>
<dbReference type="GO" id="GO:0005524">
    <property type="term" value="F:ATP binding"/>
    <property type="evidence" value="ECO:0007669"/>
    <property type="project" value="InterPro"/>
</dbReference>
<evidence type="ECO:0000259" key="3">
    <source>
        <dbReference type="Pfam" id="PF25472"/>
    </source>
</evidence>
<gene>
    <name evidence="4" type="ORF">Xsto_01364</name>
</gene>
<dbReference type="InterPro" id="IPR020958">
    <property type="entry name" value="DUF3686"/>
</dbReference>
<dbReference type="InterPro" id="IPR003959">
    <property type="entry name" value="ATPase_AAA_core"/>
</dbReference>
<dbReference type="RefSeq" id="WP_099124487.1">
    <property type="nucleotide sequence ID" value="NZ_CAWNRH010000002.1"/>
</dbReference>
<feature type="domain" description="DUF3686" evidence="2">
    <location>
        <begin position="43"/>
        <end position="490"/>
    </location>
</feature>
<dbReference type="EMBL" id="NJAJ01000010">
    <property type="protein sequence ID" value="PHM66139.1"/>
    <property type="molecule type" value="Genomic_DNA"/>
</dbReference>
<dbReference type="InterPro" id="IPR027417">
    <property type="entry name" value="P-loop_NTPase"/>
</dbReference>
<sequence length="1651" mass="189272">MSDSQLNDNQVNTREQELLDNAVAEGGAYDILRNRLSEQGQQLHEKVSLLNSRRLEEFGKNQTDIIGRIRIRTENNCVARDIVRVGDWLLFGYNVFLGLKKETRVEDVFSLYKLKKENDEYDVESVPLSGTFLNITSFVQDFHELYTYYKNTQLLELVERDGKLLASFQIGERITDIRVFRWAISSDKTEIRYIDNRGERDIALPPAYDFEWQRTTRENTVHGRYPHMNILDTVFVETIGGDLTIKCENNTEDGLGIYREAVLDKTQSLDDAQIEYAQTGSLVLLKILPYREDTWRYLVYNTLTQTVQRIDAIGLACIQLPEDHGIIFPGGYYLQNGEYKTFDQPMDGMRFRRVRRSPNGEDVMYIFYEPKLGRLALFNYNLIERKLQNPLFGHGYAMLEDGQMVLFEGQSDEPTRIHPMQIWQTPFYSDEYAARQPAKNSFLGRIGNAELVRGISDLYHIAKEIEQQQISSQLYEKLCQDTRRLVDIYYWLSDEQSLHIAALLKEIANTGERVLDEYEKVESIRRQSVRAMNEATSHQKELMIAMLPESWTETQQYIDALNNLSIQRGHLITLRDHRYIDLVRLDEMEAQLADSQQRISLATADFLASNKALQPFNQQLQILDKQIQEAANSAQLTEPLAGMEKMSADLDMLSNLMASLKFEDTTQQTHIIESISEIYALLNQAKARLQQRRKEKGAVESVAQFSAQFKLFSQGITNALTLSTDPERCEEQLSRLLVQLEELESQFSDHDEFLNDILDKREELLETFETHKQSLLDERQRKAQNLQVAAERLLDSINRRTAKFSSLDELNAFFAADTLSLKAREIIGRLRDLKDSVKADDIDAKFRAARDQAIRSLRDKKDIYEDGGNIIKLGPRHRFSVNTQELDLTILPRGDKLYLHLTGTDYQEPINSPELESLKPYWAISLESESPSVYRAEYLAYSLIYSASKEQAGLTLDGLKSLISQPDMLEKTVRDFAAPRYKEGYEKGIHDHDAIAILRKLIPVGESADLLRFNPHARAIAVLFWEQVQQEKQPSLWPERARTCTNIYQLFRNDAGLRDLEAEIEAEISLFRERHPIRCEPYQQTQAAEYLCLALSRMTVEFTFSKYARTLLEGLQSALEKAHMWGDFIHSQQNLGQRFAQRWTLVENWLNGLCSLAEFAPLKDYISEAVALTVLDKSLNVRFSEVDLHFTVTNLIGEHPSIINQTLTLSLDDYFGRMRKQRKVFIPAYHHYQELRQGVLNQQRQSLKLHEFKARPLSSFVRNKLINDVYLPLIGDNLAKQIGAVGEGKRTDLMGMLLMISPPGYGKTTLMEYIANRLGLIFMKINAPALGHDVLSLDPAQAPNATARQELEKLNLALEMGNNVMLYIDDIQHTNPEFLQKFISLCDGTRRIEGVWKGKTKTYDMRGKKFCVVMSGNPYTESGELFKIPDMLANRADIYNLGEVLGGMEEAFTLSYIENSLTSNPVLAPLALRDMNDLYLFIDKAMGKSFSGNALSYPYSDAEITEIVAILERLLIMRSVVFKVNQQYIASAAQSDKYRTEPPFKLQGSYRNMNKLSEKVSAVMNEAEIQRILDDHYLGEAQLLTSGAEENLLKLAELRGTLTPEEELRWQQIKRDFMRNKALGGDNADVGDRVVAQLADLVESVQALGHN</sequence>
<feature type="domain" description="DUF7902" evidence="3">
    <location>
        <begin position="611"/>
        <end position="695"/>
    </location>
</feature>
<feature type="domain" description="ATPase AAA-type core" evidence="1">
    <location>
        <begin position="1297"/>
        <end position="1375"/>
    </location>
</feature>
<dbReference type="Proteomes" id="UP000222366">
    <property type="component" value="Unassembled WGS sequence"/>
</dbReference>
<dbReference type="SUPFAM" id="SSF52540">
    <property type="entry name" value="P-loop containing nucleoside triphosphate hydrolases"/>
    <property type="match status" value="1"/>
</dbReference>
<dbReference type="Gene3D" id="3.40.50.300">
    <property type="entry name" value="P-loop containing nucleotide triphosphate hydrolases"/>
    <property type="match status" value="1"/>
</dbReference>
<dbReference type="GO" id="GO:0016887">
    <property type="term" value="F:ATP hydrolysis activity"/>
    <property type="evidence" value="ECO:0007669"/>
    <property type="project" value="InterPro"/>
</dbReference>
<evidence type="ECO:0000313" key="5">
    <source>
        <dbReference type="Proteomes" id="UP000222366"/>
    </source>
</evidence>
<accession>A0A2D0KRT9</accession>
<evidence type="ECO:0000313" key="4">
    <source>
        <dbReference type="EMBL" id="PHM66139.1"/>
    </source>
</evidence>
<dbReference type="Pfam" id="PF25472">
    <property type="entry name" value="DUF7902"/>
    <property type="match status" value="1"/>
</dbReference>
<dbReference type="Pfam" id="PF00004">
    <property type="entry name" value="AAA"/>
    <property type="match status" value="1"/>
</dbReference>